<proteinExistence type="predicted"/>
<feature type="region of interest" description="Disordered" evidence="1">
    <location>
        <begin position="104"/>
        <end position="129"/>
    </location>
</feature>
<dbReference type="AlphaFoldDB" id="A0A0D7BM34"/>
<evidence type="ECO:0000313" key="3">
    <source>
        <dbReference type="Proteomes" id="UP000054007"/>
    </source>
</evidence>
<dbReference type="Proteomes" id="UP000054007">
    <property type="component" value="Unassembled WGS sequence"/>
</dbReference>
<sequence>MDVINKMFKRHDKKRARRSRSFPELRNKQGLSAPSPGGPAFLIDGPSASHKAAPTRQFEPNRYQSPKTAEPRRAVAHTPADHRYREHETNPVTAYHREAALNKLSGQAPPPKTKARSTQKHVPSPIKVPQDVPRDVYVREPVVFRPVEWNKSVPYNRINKYEGVSPKTLEW</sequence>
<organism evidence="2 3">
    <name type="scientific">Cylindrobasidium torrendii FP15055 ss-10</name>
    <dbReference type="NCBI Taxonomy" id="1314674"/>
    <lineage>
        <taxon>Eukaryota</taxon>
        <taxon>Fungi</taxon>
        <taxon>Dikarya</taxon>
        <taxon>Basidiomycota</taxon>
        <taxon>Agaricomycotina</taxon>
        <taxon>Agaricomycetes</taxon>
        <taxon>Agaricomycetidae</taxon>
        <taxon>Agaricales</taxon>
        <taxon>Marasmiineae</taxon>
        <taxon>Physalacriaceae</taxon>
        <taxon>Cylindrobasidium</taxon>
    </lineage>
</organism>
<accession>A0A0D7BM34</accession>
<name>A0A0D7BM34_9AGAR</name>
<feature type="region of interest" description="Disordered" evidence="1">
    <location>
        <begin position="1"/>
        <end position="88"/>
    </location>
</feature>
<protein>
    <submittedName>
        <fullName evidence="2">Uncharacterized protein</fullName>
    </submittedName>
</protein>
<reference evidence="2 3" key="1">
    <citation type="journal article" date="2015" name="Fungal Genet. Biol.">
        <title>Evolution of novel wood decay mechanisms in Agaricales revealed by the genome sequences of Fistulina hepatica and Cylindrobasidium torrendii.</title>
        <authorList>
            <person name="Floudas D."/>
            <person name="Held B.W."/>
            <person name="Riley R."/>
            <person name="Nagy L.G."/>
            <person name="Koehler G."/>
            <person name="Ransdell A.S."/>
            <person name="Younus H."/>
            <person name="Chow J."/>
            <person name="Chiniquy J."/>
            <person name="Lipzen A."/>
            <person name="Tritt A."/>
            <person name="Sun H."/>
            <person name="Haridas S."/>
            <person name="LaButti K."/>
            <person name="Ohm R.A."/>
            <person name="Kues U."/>
            <person name="Blanchette R.A."/>
            <person name="Grigoriev I.V."/>
            <person name="Minto R.E."/>
            <person name="Hibbett D.S."/>
        </authorList>
    </citation>
    <scope>NUCLEOTIDE SEQUENCE [LARGE SCALE GENOMIC DNA]</scope>
    <source>
        <strain evidence="2 3">FP15055 ss-10</strain>
    </source>
</reference>
<gene>
    <name evidence="2" type="ORF">CYLTODRAFT_441431</name>
</gene>
<evidence type="ECO:0000313" key="2">
    <source>
        <dbReference type="EMBL" id="KIY71189.1"/>
    </source>
</evidence>
<feature type="compositionally biased region" description="Basic and acidic residues" evidence="1">
    <location>
        <begin position="69"/>
        <end position="88"/>
    </location>
</feature>
<keyword evidence="3" id="KW-1185">Reference proteome</keyword>
<evidence type="ECO:0000256" key="1">
    <source>
        <dbReference type="SAM" id="MobiDB-lite"/>
    </source>
</evidence>
<dbReference type="EMBL" id="KN880457">
    <property type="protein sequence ID" value="KIY71189.1"/>
    <property type="molecule type" value="Genomic_DNA"/>
</dbReference>
<feature type="compositionally biased region" description="Basic residues" evidence="1">
    <location>
        <begin position="7"/>
        <end position="20"/>
    </location>
</feature>